<name>A0A7I7L279_9MYCO</name>
<gene>
    <name evidence="6" type="ORF">MCOO_41420</name>
</gene>
<dbReference type="Pfam" id="PF09261">
    <property type="entry name" value="Alpha-mann_mid"/>
    <property type="match status" value="1"/>
</dbReference>
<keyword evidence="4" id="KW-0326">Glycosidase</keyword>
<evidence type="ECO:0000256" key="4">
    <source>
        <dbReference type="ARBA" id="ARBA00023295"/>
    </source>
</evidence>
<dbReference type="Pfam" id="PF01074">
    <property type="entry name" value="Glyco_hydro_38N"/>
    <property type="match status" value="1"/>
</dbReference>
<dbReference type="SUPFAM" id="SSF88688">
    <property type="entry name" value="Families 57/38 glycoside transferase middle domain"/>
    <property type="match status" value="1"/>
</dbReference>
<dbReference type="InterPro" id="IPR011330">
    <property type="entry name" value="Glyco_hydro/deAcase_b/a-brl"/>
</dbReference>
<evidence type="ECO:0000313" key="6">
    <source>
        <dbReference type="EMBL" id="BBX48127.1"/>
    </source>
</evidence>
<dbReference type="Gene3D" id="2.70.98.30">
    <property type="entry name" value="Golgi alpha-mannosidase II, domain 4"/>
    <property type="match status" value="2"/>
</dbReference>
<dbReference type="CDD" id="cd10786">
    <property type="entry name" value="GH38N_AMII_like"/>
    <property type="match status" value="1"/>
</dbReference>
<dbReference type="GO" id="GO:0046872">
    <property type="term" value="F:metal ion binding"/>
    <property type="evidence" value="ECO:0007669"/>
    <property type="project" value="UniProtKB-KW"/>
</dbReference>
<comment type="similarity">
    <text evidence="1">Belongs to the glycosyl hydrolase 38 family.</text>
</comment>
<dbReference type="GO" id="GO:0004559">
    <property type="term" value="F:alpha-mannosidase activity"/>
    <property type="evidence" value="ECO:0007669"/>
    <property type="project" value="InterPro"/>
</dbReference>
<dbReference type="InterPro" id="IPR018905">
    <property type="entry name" value="A-galactase_NEW3"/>
</dbReference>
<reference evidence="6 7" key="1">
    <citation type="journal article" date="2019" name="Emerg. Microbes Infect.">
        <title>Comprehensive subspecies identification of 175 nontuberculous mycobacteria species based on 7547 genomic profiles.</title>
        <authorList>
            <person name="Matsumoto Y."/>
            <person name="Kinjo T."/>
            <person name="Motooka D."/>
            <person name="Nabeya D."/>
            <person name="Jung N."/>
            <person name="Uechi K."/>
            <person name="Horii T."/>
            <person name="Iida T."/>
            <person name="Fujita J."/>
            <person name="Nakamura S."/>
        </authorList>
    </citation>
    <scope>NUCLEOTIDE SEQUENCE [LARGE SCALE GENOMIC DNA]</scope>
    <source>
        <strain evidence="6 7">JCM 12404</strain>
    </source>
</reference>
<dbReference type="InterPro" id="IPR011013">
    <property type="entry name" value="Gal_mutarotase_sf_dom"/>
</dbReference>
<dbReference type="InterPro" id="IPR028995">
    <property type="entry name" value="Glyco_hydro_57/38_cen_sf"/>
</dbReference>
<dbReference type="GO" id="GO:0030246">
    <property type="term" value="F:carbohydrate binding"/>
    <property type="evidence" value="ECO:0007669"/>
    <property type="project" value="InterPro"/>
</dbReference>
<dbReference type="SUPFAM" id="SSF74650">
    <property type="entry name" value="Galactose mutarotase-like"/>
    <property type="match status" value="2"/>
</dbReference>
<evidence type="ECO:0000313" key="7">
    <source>
        <dbReference type="Proteomes" id="UP000465866"/>
    </source>
</evidence>
<dbReference type="InterPro" id="IPR015341">
    <property type="entry name" value="Glyco_hydro_38_cen"/>
</dbReference>
<keyword evidence="7" id="KW-1185">Reference proteome</keyword>
<dbReference type="Proteomes" id="UP000465866">
    <property type="component" value="Chromosome"/>
</dbReference>
<dbReference type="SMART" id="SM00872">
    <property type="entry name" value="Alpha-mann_mid"/>
    <property type="match status" value="1"/>
</dbReference>
<accession>A0A7I7L279</accession>
<sequence length="1386" mass="149590">MQVISAESTELFSGPPDAPLQLVRVTVDGVTESMPVRVEGDGLSGSAVIAAGENVIEVPVNVQAPVIGQRRTAQASLRDSVTSFVFTVAEPGWTMFMVNHFHYDPVWWNTQGAYTSVWTESPPGRCRQTHAFDLIGMHLEKARNEPEYKFVLAEVDYLKPYWDTHPENRADLRRLIAEGRVEVMGGTYNEPSTNLISPETTIRTLVHGFGFQRDVLGAHPATAWQLDVFGHDPQFPGMAADAGLTSSAWARGPHHQWGPVHNECGVDGMQFSSEFEWVAPSGRGLLTHYMPAHYAAGWWMDDSPSLADAEDAVYRLFADLKKVALTRNVLLPVGTDYTPPNRWITSIHRDWASRYTWPRFVCALPREFFAAVRSELDGRGLTPSPQTRDMNPIYTGCHVSYIDTKLANRAAEHTLLAAEKFAVFAAQAAGVDYPSAALARAWVQLVYGAHHDAITGSESDQVYLDLLTGWRDAWELGRGARDNSLAVLSRAVDAGESMVVWNPLTHNRTDMVTVHLDTPVEVGVCVVDADGAALPTVVEDDGHTLTWLARDVPSLGWRAYQLGRGSAPFSWKPLAGNEIANEHYRLTVDPSRGGAVSSLIHHGRQLIAGGRVGNELAAYQEYAAHPREGEGPWHLVPNGMVVSSSDTEARVSAEYSPVGHRMVVRGRLGNMLRYTQTLTLWYGIDRVDCRTTIDDFDDADQLLRLRWPCPVPGAMPVSEVGDAVIGRGFALLGNGSESVDSAVYPWTLDNPAYGWFGLSSALRVRNGDGVRAVSVAEVVVPAETESGSLARDLMVALARAGVTATCSGADRPRYGYLGVDSNLPDARIVVGGPSQNAFTKTVLARAHRDYAAEVDRQLARSGRAAVWVPAAVSLTEGWVPGADLRDPAALPVLVIASADDAELGAAVASVVADLADAEITIDQKVPSGMRHGESRTVALLNRGTPSFAVDSDGTLHTALMRSCTGWPSRAWIDDPRRTAPDGTSFQLQHWTHSFDYALVAGDGDWREAAIPARSAEFSEPLLAVKRSGGSGTLPVAGSLLEVDGAQLTALKPAGNPLVRSSARPVDPAAVALRLVETRGRTVDVEVRSALGSLSTLRAADLLESPLPGRPARRNATLDGYQISTELARLEIPRLIDCTTTALAPDAENCQPLYARYWLHNRGPAPLGGLPVVAYLHPHRVAASGEELALRLTIASDSVDAELNGVVTLVCPPDWSAESVRFALPPGGHRKCPVAVRIPKHVEPGVYPVRAQLRVSGDHLPPSWHQVVEDVCLVTVGDVDERALVYLVDEPADVEVAAGDSAKLTVTVGSAACGELALEAHLVSPWGTWEWIGPATRGAVLSAGGTAELTFDVAPPPWIKPGRWWALVRIGCAGNLVYSHAVNVTVR</sequence>
<dbReference type="SUPFAM" id="SSF88713">
    <property type="entry name" value="Glycoside hydrolase/deacetylase"/>
    <property type="match status" value="1"/>
</dbReference>
<dbReference type="KEGG" id="mcoo:MCOO_41420"/>
<dbReference type="InterPro" id="IPR000602">
    <property type="entry name" value="Glyco_hydro_38_N"/>
</dbReference>
<keyword evidence="3" id="KW-0378">Hydrolase</keyword>
<dbReference type="Gene3D" id="3.20.110.10">
    <property type="entry name" value="Glycoside hydrolase 38, N terminal domain"/>
    <property type="match status" value="1"/>
</dbReference>
<evidence type="ECO:0000256" key="2">
    <source>
        <dbReference type="ARBA" id="ARBA00022723"/>
    </source>
</evidence>
<organism evidence="6 7">
    <name type="scientific">Mycobacterium cookii</name>
    <dbReference type="NCBI Taxonomy" id="1775"/>
    <lineage>
        <taxon>Bacteria</taxon>
        <taxon>Bacillati</taxon>
        <taxon>Actinomycetota</taxon>
        <taxon>Actinomycetes</taxon>
        <taxon>Mycobacteriales</taxon>
        <taxon>Mycobacteriaceae</taxon>
        <taxon>Mycobacterium</taxon>
    </lineage>
</organism>
<dbReference type="GO" id="GO:0009313">
    <property type="term" value="P:oligosaccharide catabolic process"/>
    <property type="evidence" value="ECO:0007669"/>
    <property type="project" value="TreeGrafter"/>
</dbReference>
<keyword evidence="2" id="KW-0479">Metal-binding</keyword>
<dbReference type="EMBL" id="AP022569">
    <property type="protein sequence ID" value="BBX48127.1"/>
    <property type="molecule type" value="Genomic_DNA"/>
</dbReference>
<dbReference type="Gene3D" id="2.60.40.10">
    <property type="entry name" value="Immunoglobulins"/>
    <property type="match status" value="1"/>
</dbReference>
<dbReference type="InterPro" id="IPR037094">
    <property type="entry name" value="Glyco_hydro_38_cen_sf"/>
</dbReference>
<evidence type="ECO:0000256" key="1">
    <source>
        <dbReference type="ARBA" id="ARBA00009792"/>
    </source>
</evidence>
<feature type="domain" description="Glycoside hydrolase family 38 central" evidence="5">
    <location>
        <begin position="392"/>
        <end position="470"/>
    </location>
</feature>
<dbReference type="InterPro" id="IPR027291">
    <property type="entry name" value="Glyco_hydro_38_N_sf"/>
</dbReference>
<dbReference type="GO" id="GO:0006013">
    <property type="term" value="P:mannose metabolic process"/>
    <property type="evidence" value="ECO:0007669"/>
    <property type="project" value="InterPro"/>
</dbReference>
<dbReference type="PANTHER" id="PTHR46017">
    <property type="entry name" value="ALPHA-MANNOSIDASE 2C1"/>
    <property type="match status" value="1"/>
</dbReference>
<dbReference type="RefSeq" id="WP_163779688.1">
    <property type="nucleotide sequence ID" value="NZ_AP022569.1"/>
</dbReference>
<dbReference type="PANTHER" id="PTHR46017:SF1">
    <property type="entry name" value="ALPHA-MANNOSIDASE 2C1"/>
    <property type="match status" value="1"/>
</dbReference>
<protein>
    <submittedName>
        <fullName evidence="6">Alpha-mannosidase</fullName>
    </submittedName>
</protein>
<dbReference type="Pfam" id="PF10633">
    <property type="entry name" value="NPCBM_assoc"/>
    <property type="match status" value="1"/>
</dbReference>
<evidence type="ECO:0000259" key="5">
    <source>
        <dbReference type="SMART" id="SM00872"/>
    </source>
</evidence>
<evidence type="ECO:0000256" key="3">
    <source>
        <dbReference type="ARBA" id="ARBA00022801"/>
    </source>
</evidence>
<dbReference type="InterPro" id="IPR013783">
    <property type="entry name" value="Ig-like_fold"/>
</dbReference>
<dbReference type="Gene3D" id="1.20.1270.50">
    <property type="entry name" value="Glycoside hydrolase family 38, central domain"/>
    <property type="match status" value="1"/>
</dbReference>
<proteinExistence type="inferred from homology"/>